<dbReference type="SUPFAM" id="SSF53098">
    <property type="entry name" value="Ribonuclease H-like"/>
    <property type="match status" value="1"/>
</dbReference>
<evidence type="ECO:0000313" key="1">
    <source>
        <dbReference type="EMBL" id="RIA80324.1"/>
    </source>
</evidence>
<dbReference type="OrthoDB" id="2430123at2759"/>
<organism evidence="1 2">
    <name type="scientific">Glomus cerebriforme</name>
    <dbReference type="NCBI Taxonomy" id="658196"/>
    <lineage>
        <taxon>Eukaryota</taxon>
        <taxon>Fungi</taxon>
        <taxon>Fungi incertae sedis</taxon>
        <taxon>Mucoromycota</taxon>
        <taxon>Glomeromycotina</taxon>
        <taxon>Glomeromycetes</taxon>
        <taxon>Glomerales</taxon>
        <taxon>Glomeraceae</taxon>
        <taxon>Glomus</taxon>
    </lineage>
</organism>
<dbReference type="AlphaFoldDB" id="A0A397SD64"/>
<dbReference type="InterPro" id="IPR012337">
    <property type="entry name" value="RNaseH-like_sf"/>
</dbReference>
<sequence length="135" mass="15635">MAHSINLITKDLCKHTFIINTIKKIGIIHQYFVKSHSIYQFLKNAVEVLQIKGGGLKSYIKIRWSTMWDYINSIARLELVLLMHESEIKNQIKDILNDQNFFSNCQIIASILYPLKVFVGCLESRTSTLTTIIFI</sequence>
<accession>A0A397SD64</accession>
<keyword evidence="2" id="KW-1185">Reference proteome</keyword>
<evidence type="ECO:0000313" key="2">
    <source>
        <dbReference type="Proteomes" id="UP000265703"/>
    </source>
</evidence>
<name>A0A397SD64_9GLOM</name>
<comment type="caution">
    <text evidence="1">The sequence shown here is derived from an EMBL/GenBank/DDBJ whole genome shotgun (WGS) entry which is preliminary data.</text>
</comment>
<protein>
    <submittedName>
        <fullName evidence="1">Uncharacterized protein</fullName>
    </submittedName>
</protein>
<reference evidence="1 2" key="1">
    <citation type="submission" date="2018-06" db="EMBL/GenBank/DDBJ databases">
        <title>Comparative genomics reveals the genomic features of Rhizophagus irregularis, R. cerebriforme, R. diaphanum and Gigaspora rosea, and their symbiotic lifestyle signature.</title>
        <authorList>
            <person name="Morin E."/>
            <person name="San Clemente H."/>
            <person name="Chen E.C.H."/>
            <person name="De La Providencia I."/>
            <person name="Hainaut M."/>
            <person name="Kuo A."/>
            <person name="Kohler A."/>
            <person name="Murat C."/>
            <person name="Tang N."/>
            <person name="Roy S."/>
            <person name="Loubradou J."/>
            <person name="Henrissat B."/>
            <person name="Grigoriev I.V."/>
            <person name="Corradi N."/>
            <person name="Roux C."/>
            <person name="Martin F.M."/>
        </authorList>
    </citation>
    <scope>NUCLEOTIDE SEQUENCE [LARGE SCALE GENOMIC DNA]</scope>
    <source>
        <strain evidence="1 2">DAOM 227022</strain>
    </source>
</reference>
<dbReference type="Proteomes" id="UP000265703">
    <property type="component" value="Unassembled WGS sequence"/>
</dbReference>
<dbReference type="EMBL" id="QKYT01000993">
    <property type="protein sequence ID" value="RIA80324.1"/>
    <property type="molecule type" value="Genomic_DNA"/>
</dbReference>
<gene>
    <name evidence="1" type="ORF">C1645_838911</name>
</gene>
<proteinExistence type="predicted"/>